<dbReference type="AlphaFoldDB" id="A0ABD0JLC6"/>
<evidence type="ECO:0000256" key="2">
    <source>
        <dbReference type="SAM" id="Phobius"/>
    </source>
</evidence>
<keyword evidence="2" id="KW-0472">Membrane</keyword>
<organism evidence="3 4">
    <name type="scientific">Batillaria attramentaria</name>
    <dbReference type="NCBI Taxonomy" id="370345"/>
    <lineage>
        <taxon>Eukaryota</taxon>
        <taxon>Metazoa</taxon>
        <taxon>Spiralia</taxon>
        <taxon>Lophotrochozoa</taxon>
        <taxon>Mollusca</taxon>
        <taxon>Gastropoda</taxon>
        <taxon>Caenogastropoda</taxon>
        <taxon>Sorbeoconcha</taxon>
        <taxon>Cerithioidea</taxon>
        <taxon>Batillariidae</taxon>
        <taxon>Batillaria</taxon>
    </lineage>
</organism>
<dbReference type="EMBL" id="JACVVK020000411">
    <property type="protein sequence ID" value="KAK7475277.1"/>
    <property type="molecule type" value="Genomic_DNA"/>
</dbReference>
<sequence length="125" mass="13858">MGHCDLSPKLRHCDATVTEWDDLVCYCECDQPPVILEAETLAMTIDEKVDKIVKELQVNPQNTSSTRRKKESAEDSRTSAQGIGFVGVAFMAIVFGGILLLDLNVFISGVSDIYKAFRRRGQSDC</sequence>
<comment type="caution">
    <text evidence="3">The sequence shown here is derived from an EMBL/GenBank/DDBJ whole genome shotgun (WGS) entry which is preliminary data.</text>
</comment>
<evidence type="ECO:0000313" key="3">
    <source>
        <dbReference type="EMBL" id="KAK7475277.1"/>
    </source>
</evidence>
<keyword evidence="2" id="KW-0812">Transmembrane</keyword>
<protein>
    <recommendedName>
        <fullName evidence="5">Extracellular membrane protein CFEM domain-containing protein</fullName>
    </recommendedName>
</protein>
<gene>
    <name evidence="3" type="ORF">BaRGS_00033508</name>
</gene>
<dbReference type="Proteomes" id="UP001519460">
    <property type="component" value="Unassembled WGS sequence"/>
</dbReference>
<evidence type="ECO:0008006" key="5">
    <source>
        <dbReference type="Google" id="ProtNLM"/>
    </source>
</evidence>
<keyword evidence="4" id="KW-1185">Reference proteome</keyword>
<name>A0ABD0JLC6_9CAEN</name>
<reference evidence="3 4" key="1">
    <citation type="journal article" date="2023" name="Sci. Data">
        <title>Genome assembly of the Korean intertidal mud-creeper Batillaria attramentaria.</title>
        <authorList>
            <person name="Patra A.K."/>
            <person name="Ho P.T."/>
            <person name="Jun S."/>
            <person name="Lee S.J."/>
            <person name="Kim Y."/>
            <person name="Won Y.J."/>
        </authorList>
    </citation>
    <scope>NUCLEOTIDE SEQUENCE [LARGE SCALE GENOMIC DNA]</scope>
    <source>
        <strain evidence="3">Wonlab-2016</strain>
    </source>
</reference>
<evidence type="ECO:0000313" key="4">
    <source>
        <dbReference type="Proteomes" id="UP001519460"/>
    </source>
</evidence>
<accession>A0ABD0JLC6</accession>
<feature type="transmembrane region" description="Helical" evidence="2">
    <location>
        <begin position="83"/>
        <end position="110"/>
    </location>
</feature>
<keyword evidence="2" id="KW-1133">Transmembrane helix</keyword>
<proteinExistence type="predicted"/>
<feature type="region of interest" description="Disordered" evidence="1">
    <location>
        <begin position="59"/>
        <end position="78"/>
    </location>
</feature>
<evidence type="ECO:0000256" key="1">
    <source>
        <dbReference type="SAM" id="MobiDB-lite"/>
    </source>
</evidence>